<evidence type="ECO:0000259" key="6">
    <source>
        <dbReference type="PROSITE" id="PS51767"/>
    </source>
</evidence>
<dbReference type="PRINTS" id="PR00792">
    <property type="entry name" value="PEPSIN"/>
</dbReference>
<keyword evidence="3" id="KW-0064">Aspartyl protease</keyword>
<dbReference type="Proteomes" id="UP000053237">
    <property type="component" value="Unassembled WGS sequence"/>
</dbReference>
<dbReference type="InterPro" id="IPR021109">
    <property type="entry name" value="Peptidase_aspartic_dom_sf"/>
</dbReference>
<keyword evidence="5" id="KW-0472">Membrane</keyword>
<dbReference type="AlphaFoldDB" id="A0A024FU92"/>
<keyword evidence="2" id="KW-0645">Protease</keyword>
<dbReference type="PROSITE" id="PS51767">
    <property type="entry name" value="PEPTIDASE_A1"/>
    <property type="match status" value="1"/>
</dbReference>
<comment type="caution">
    <text evidence="7">The sequence shown here is derived from an EMBL/GenBank/DDBJ whole genome shotgun (WGS) entry which is preliminary data.</text>
</comment>
<gene>
    <name evidence="7" type="ORF">BN9_082530</name>
</gene>
<evidence type="ECO:0000256" key="3">
    <source>
        <dbReference type="ARBA" id="ARBA00022750"/>
    </source>
</evidence>
<evidence type="ECO:0000256" key="1">
    <source>
        <dbReference type="ARBA" id="ARBA00007447"/>
    </source>
</evidence>
<dbReference type="InterPro" id="IPR001461">
    <property type="entry name" value="Aspartic_peptidase_A1"/>
</dbReference>
<dbReference type="InterPro" id="IPR033121">
    <property type="entry name" value="PEPTIDASE_A1"/>
</dbReference>
<feature type="active site" evidence="4">
    <location>
        <position position="250"/>
    </location>
</feature>
<protein>
    <recommendedName>
        <fullName evidence="6">Peptidase A1 domain-containing protein</fullName>
    </recommendedName>
</protein>
<dbReference type="STRING" id="65357.A0A024FU92"/>
<dbReference type="GO" id="GO:0006508">
    <property type="term" value="P:proteolysis"/>
    <property type="evidence" value="ECO:0007669"/>
    <property type="project" value="UniProtKB-KW"/>
</dbReference>
<dbReference type="Pfam" id="PF00026">
    <property type="entry name" value="Asp"/>
    <property type="match status" value="1"/>
</dbReference>
<dbReference type="InterPro" id="IPR034164">
    <property type="entry name" value="Pepsin-like_dom"/>
</dbReference>
<feature type="domain" description="Peptidase A1" evidence="6">
    <location>
        <begin position="48"/>
        <end position="366"/>
    </location>
</feature>
<organism evidence="7 8">
    <name type="scientific">Albugo candida</name>
    <dbReference type="NCBI Taxonomy" id="65357"/>
    <lineage>
        <taxon>Eukaryota</taxon>
        <taxon>Sar</taxon>
        <taxon>Stramenopiles</taxon>
        <taxon>Oomycota</taxon>
        <taxon>Peronosporomycetes</taxon>
        <taxon>Albuginales</taxon>
        <taxon>Albuginaceae</taxon>
        <taxon>Albugo</taxon>
    </lineage>
</organism>
<dbReference type="GO" id="GO:0004190">
    <property type="term" value="F:aspartic-type endopeptidase activity"/>
    <property type="evidence" value="ECO:0007669"/>
    <property type="project" value="UniProtKB-KW"/>
</dbReference>
<dbReference type="EMBL" id="CAIX01000160">
    <property type="protein sequence ID" value="CCI10234.1"/>
    <property type="molecule type" value="Genomic_DNA"/>
</dbReference>
<evidence type="ECO:0000256" key="2">
    <source>
        <dbReference type="ARBA" id="ARBA00022670"/>
    </source>
</evidence>
<feature type="active site" evidence="4">
    <location>
        <position position="64"/>
    </location>
</feature>
<reference evidence="7 8" key="1">
    <citation type="submission" date="2012-05" db="EMBL/GenBank/DDBJ databases">
        <title>Recombination and specialization in a pathogen metapopulation.</title>
        <authorList>
            <person name="Gardiner A."/>
            <person name="Kemen E."/>
            <person name="Schultz-Larsen T."/>
            <person name="MacLean D."/>
            <person name="Van Oosterhout C."/>
            <person name="Jones J.D.G."/>
        </authorList>
    </citation>
    <scope>NUCLEOTIDE SEQUENCE [LARGE SCALE GENOMIC DNA]</scope>
    <source>
        <strain evidence="7 8">Ac Nc2</strain>
    </source>
</reference>
<evidence type="ECO:0000313" key="8">
    <source>
        <dbReference type="Proteomes" id="UP000053237"/>
    </source>
</evidence>
<accession>A0A024FU92</accession>
<keyword evidence="5" id="KW-1133">Transmembrane helix</keyword>
<evidence type="ECO:0000313" key="7">
    <source>
        <dbReference type="EMBL" id="CCI10234.1"/>
    </source>
</evidence>
<dbReference type="OrthoDB" id="771136at2759"/>
<name>A0A024FU92_9STRA</name>
<evidence type="ECO:0000256" key="4">
    <source>
        <dbReference type="PIRSR" id="PIRSR601461-1"/>
    </source>
</evidence>
<comment type="similarity">
    <text evidence="1">Belongs to the peptidase A1 family.</text>
</comment>
<keyword evidence="3" id="KW-0378">Hydrolase</keyword>
<dbReference type="PANTHER" id="PTHR47966">
    <property type="entry name" value="BETA-SITE APP-CLEAVING ENZYME, ISOFORM A-RELATED"/>
    <property type="match status" value="1"/>
</dbReference>
<dbReference type="InParanoid" id="A0A024FU92"/>
<proteinExistence type="inferred from homology"/>
<dbReference type="CDD" id="cd05471">
    <property type="entry name" value="pepsin_like"/>
    <property type="match status" value="1"/>
</dbReference>
<feature type="transmembrane region" description="Helical" evidence="5">
    <location>
        <begin position="408"/>
        <end position="428"/>
    </location>
</feature>
<keyword evidence="8" id="KW-1185">Reference proteome</keyword>
<dbReference type="PANTHER" id="PTHR47966:SF51">
    <property type="entry name" value="BETA-SITE APP-CLEAVING ENZYME, ISOFORM A-RELATED"/>
    <property type="match status" value="1"/>
</dbReference>
<evidence type="ECO:0000256" key="5">
    <source>
        <dbReference type="SAM" id="Phobius"/>
    </source>
</evidence>
<keyword evidence="5" id="KW-0812">Transmembrane</keyword>
<sequence>MRSLGSRYEKVQLIEKRIQPEISTKSTRFLQATNAEKILLRTYQQVIYMAKMQIADSSFVVMVDTGSSDLWVSCSFVKNSGCSRTCPKSNIVIRYGSGDVCVVPKSARIKLGSLEIDEYTFGIAHGSNVLDTGNIRSKLLVGDSQGLLGLAYGSISSYQSRAGQLIDYLTSFSIFLGQEHNNESFLLLNGVDTALIEQQRWQPYVINLKRSAHWTIGMTGFRVGKEKSIFPCADDIPFSGSSSSCDTIVDTGTSLIYMPNLVYEGFTRNYLKPIGCVLDDTSSTYICPSSKELPRLEFTFDNASFTLSASEYSLPASPSHVYIEIQPISTSMITVSPLDNSWIIGATFLRKYYSSYEVNRSVTFYCEAGQCGSNNTISTPAFGYPTSGSDLLPNTGALMSPATVMRTLYILLVILGVVGIFSVILSCLRRCSYKRRPLGTNGEYGANYNAGFTPRRI</sequence>
<dbReference type="SUPFAM" id="SSF50630">
    <property type="entry name" value="Acid proteases"/>
    <property type="match status" value="1"/>
</dbReference>
<dbReference type="Gene3D" id="2.40.70.10">
    <property type="entry name" value="Acid Proteases"/>
    <property type="match status" value="2"/>
</dbReference>